<evidence type="ECO:0000256" key="4">
    <source>
        <dbReference type="ARBA" id="ARBA00023136"/>
    </source>
</evidence>
<feature type="transmembrane region" description="Helical" evidence="5">
    <location>
        <begin position="192"/>
        <end position="210"/>
    </location>
</feature>
<protein>
    <submittedName>
        <fullName evidence="7">MFS transporter</fullName>
    </submittedName>
</protein>
<evidence type="ECO:0000256" key="5">
    <source>
        <dbReference type="SAM" id="Phobius"/>
    </source>
</evidence>
<dbReference type="Pfam" id="PF07690">
    <property type="entry name" value="MFS_1"/>
    <property type="match status" value="1"/>
</dbReference>
<evidence type="ECO:0000256" key="3">
    <source>
        <dbReference type="ARBA" id="ARBA00022989"/>
    </source>
</evidence>
<dbReference type="PANTHER" id="PTHR43826:SF3">
    <property type="entry name" value="GLUCOSE-6-PHOSPHATE EXCHANGER SLC37A4"/>
    <property type="match status" value="1"/>
</dbReference>
<feature type="transmembrane region" description="Helical" evidence="5">
    <location>
        <begin position="243"/>
        <end position="261"/>
    </location>
</feature>
<dbReference type="SUPFAM" id="SSF103473">
    <property type="entry name" value="MFS general substrate transporter"/>
    <property type="match status" value="1"/>
</dbReference>
<keyword evidence="2 5" id="KW-0812">Transmembrane</keyword>
<feature type="transmembrane region" description="Helical" evidence="5">
    <location>
        <begin position="63"/>
        <end position="84"/>
    </location>
</feature>
<dbReference type="PROSITE" id="PS50850">
    <property type="entry name" value="MFS"/>
    <property type="match status" value="1"/>
</dbReference>
<comment type="subcellular location">
    <subcellularLocation>
        <location evidence="1">Endomembrane system</location>
        <topology evidence="1">Multi-pass membrane protein</topology>
    </subcellularLocation>
</comment>
<dbReference type="AlphaFoldDB" id="A0A7Y8BU90"/>
<dbReference type="PANTHER" id="PTHR43826">
    <property type="entry name" value="GLUCOSE-6-PHOSPHATE EXCHANGER SLC37A4"/>
    <property type="match status" value="1"/>
</dbReference>
<dbReference type="GO" id="GO:0035435">
    <property type="term" value="P:phosphate ion transmembrane transport"/>
    <property type="evidence" value="ECO:0007669"/>
    <property type="project" value="TreeGrafter"/>
</dbReference>
<feature type="transmembrane region" description="Helical" evidence="5">
    <location>
        <begin position="403"/>
        <end position="426"/>
    </location>
</feature>
<dbReference type="CDD" id="cd06174">
    <property type="entry name" value="MFS"/>
    <property type="match status" value="1"/>
</dbReference>
<comment type="caution">
    <text evidence="7">The sequence shown here is derived from an EMBL/GenBank/DDBJ whole genome shotgun (WGS) entry which is preliminary data.</text>
</comment>
<evidence type="ECO:0000313" key="7">
    <source>
        <dbReference type="EMBL" id="NWB88218.1"/>
    </source>
</evidence>
<feature type="transmembrane region" description="Helical" evidence="5">
    <location>
        <begin position="331"/>
        <end position="355"/>
    </location>
</feature>
<dbReference type="InterPro" id="IPR051337">
    <property type="entry name" value="OPA_Antiporter"/>
</dbReference>
<feature type="transmembrane region" description="Helical" evidence="5">
    <location>
        <begin position="157"/>
        <end position="177"/>
    </location>
</feature>
<organism evidence="7 8">
    <name type="scientific">Pseudomonas gingeri</name>
    <dbReference type="NCBI Taxonomy" id="117681"/>
    <lineage>
        <taxon>Bacteria</taxon>
        <taxon>Pseudomonadati</taxon>
        <taxon>Pseudomonadota</taxon>
        <taxon>Gammaproteobacteria</taxon>
        <taxon>Pseudomonadales</taxon>
        <taxon>Pseudomonadaceae</taxon>
        <taxon>Pseudomonas</taxon>
    </lineage>
</organism>
<evidence type="ECO:0000256" key="1">
    <source>
        <dbReference type="ARBA" id="ARBA00004127"/>
    </source>
</evidence>
<accession>A0A7Y8BU90</accession>
<dbReference type="InterPro" id="IPR020846">
    <property type="entry name" value="MFS_dom"/>
</dbReference>
<gene>
    <name evidence="7" type="ORF">HX830_25430</name>
</gene>
<feature type="transmembrane region" description="Helical" evidence="5">
    <location>
        <begin position="307"/>
        <end position="325"/>
    </location>
</feature>
<dbReference type="Gene3D" id="1.20.1250.20">
    <property type="entry name" value="MFS general substrate transporter like domains"/>
    <property type="match status" value="2"/>
</dbReference>
<evidence type="ECO:0000313" key="8">
    <source>
        <dbReference type="Proteomes" id="UP000522864"/>
    </source>
</evidence>
<feature type="transmembrane region" description="Helical" evidence="5">
    <location>
        <begin position="24"/>
        <end position="43"/>
    </location>
</feature>
<feature type="domain" description="Major facilitator superfamily (MFS) profile" evidence="6">
    <location>
        <begin position="23"/>
        <end position="430"/>
    </location>
</feature>
<dbReference type="GO" id="GO:0016020">
    <property type="term" value="C:membrane"/>
    <property type="evidence" value="ECO:0007669"/>
    <property type="project" value="UniProtKB-ARBA"/>
</dbReference>
<proteinExistence type="predicted"/>
<dbReference type="RefSeq" id="WP_177103348.1">
    <property type="nucleotide sequence ID" value="NZ_JACAQA010000027.1"/>
</dbReference>
<evidence type="ECO:0000256" key="2">
    <source>
        <dbReference type="ARBA" id="ARBA00022692"/>
    </source>
</evidence>
<dbReference type="GO" id="GO:0012505">
    <property type="term" value="C:endomembrane system"/>
    <property type="evidence" value="ECO:0007669"/>
    <property type="project" value="UniProtKB-SubCell"/>
</dbReference>
<reference evidence="7 8" key="1">
    <citation type="submission" date="2020-04" db="EMBL/GenBank/DDBJ databases">
        <title>Molecular characterization of pseudomonads from Agaricus bisporus reveal novel blotch 2 pathogens in Western Europe.</title>
        <authorList>
            <person name="Taparia T."/>
            <person name="Krijger M."/>
            <person name="Haynes E."/>
            <person name="Elpinstone J.G."/>
            <person name="Noble R."/>
            <person name="Van Der Wolf J."/>
        </authorList>
    </citation>
    <scope>NUCLEOTIDE SEQUENCE [LARGE SCALE GENOMIC DNA]</scope>
    <source>
        <strain evidence="7 8">G9001</strain>
    </source>
</reference>
<keyword evidence="4 5" id="KW-0472">Membrane</keyword>
<dbReference type="GO" id="GO:0061513">
    <property type="term" value="F:glucose 6-phosphate:phosphate antiporter activity"/>
    <property type="evidence" value="ECO:0007669"/>
    <property type="project" value="TreeGrafter"/>
</dbReference>
<feature type="transmembrane region" description="Helical" evidence="5">
    <location>
        <begin position="91"/>
        <end position="109"/>
    </location>
</feature>
<dbReference type="EMBL" id="JACAQA010000027">
    <property type="protein sequence ID" value="NWB88218.1"/>
    <property type="molecule type" value="Genomic_DNA"/>
</dbReference>
<keyword evidence="3 5" id="KW-1133">Transmembrane helix</keyword>
<feature type="transmembrane region" description="Helical" evidence="5">
    <location>
        <begin position="115"/>
        <end position="136"/>
    </location>
</feature>
<evidence type="ECO:0000259" key="6">
    <source>
        <dbReference type="PROSITE" id="PS50850"/>
    </source>
</evidence>
<dbReference type="InterPro" id="IPR036259">
    <property type="entry name" value="MFS_trans_sf"/>
</dbReference>
<name>A0A7Y8BU90_9PSED</name>
<sequence length="432" mass="46593">MSKPAAVQVHAAATSARSDKGSRYFQLMLLVLAAGAIYPILYLRQVYQTTMLEVFHINHSELGYLYSMLGTIFLLSYLPSGWLADRLAPRFLIFFSLVATGLLGIWYSTAPSMTGLMIIFGCWGLTTGLTFWASVLKRVKMIAEASEQGRFFGILDGGRGLVEAMLATVALGLFAYATETRSESAAEGFKHVVYLYSFTCIAIGCVLVSLKDPKSVAAVETQEEKASHTLLSDLAFLVKIPELWLVTAIVFCGYHIFWATYSFSDYLQGSGMTAVMAGTITTIKLWMRPIGGLGGGYLGDKFSNISVLILALLLATLGILGLIVFPALGSIGVLVATVIFIGLMTYAIRGLYWAILDTCKIPLRITGLAIGIVSVVGYLPDTFIPLINGYLTENFPGALGYKLYFGYIAFIGGLGTLAALALRALVNKKAGA</sequence>
<feature type="transmembrane region" description="Helical" evidence="5">
    <location>
        <begin position="367"/>
        <end position="391"/>
    </location>
</feature>
<dbReference type="InterPro" id="IPR011701">
    <property type="entry name" value="MFS"/>
</dbReference>
<dbReference type="Proteomes" id="UP000522864">
    <property type="component" value="Unassembled WGS sequence"/>
</dbReference>